<comment type="pathway">
    <text evidence="2">Glycan metabolism; pectin degradation; 2-dehydro-3-deoxy-D-gluconate from pectin: step 1/5.</text>
</comment>
<evidence type="ECO:0000256" key="9">
    <source>
        <dbReference type="ARBA" id="ARBA00047928"/>
    </source>
</evidence>
<dbReference type="OrthoDB" id="2019149at2759"/>
<evidence type="ECO:0000256" key="4">
    <source>
        <dbReference type="ARBA" id="ARBA00013229"/>
    </source>
</evidence>
<evidence type="ECO:0000256" key="11">
    <source>
        <dbReference type="SAM" id="SignalP"/>
    </source>
</evidence>
<feature type="signal peptide" evidence="11">
    <location>
        <begin position="1"/>
        <end position="18"/>
    </location>
</feature>
<dbReference type="GO" id="GO:0005576">
    <property type="term" value="C:extracellular region"/>
    <property type="evidence" value="ECO:0007669"/>
    <property type="project" value="UniProtKB-SubCell"/>
</dbReference>
<feature type="region of interest" description="Disordered" evidence="10">
    <location>
        <begin position="797"/>
        <end position="825"/>
    </location>
</feature>
<gene>
    <name evidence="13" type="ORF">CAC42_1744</name>
</gene>
<feature type="region of interest" description="Disordered" evidence="10">
    <location>
        <begin position="414"/>
        <end position="449"/>
    </location>
</feature>
<keyword evidence="14" id="KW-1185">Reference proteome</keyword>
<evidence type="ECO:0000256" key="5">
    <source>
        <dbReference type="ARBA" id="ARBA00022525"/>
    </source>
</evidence>
<evidence type="ECO:0000256" key="7">
    <source>
        <dbReference type="ARBA" id="ARBA00022801"/>
    </source>
</evidence>
<dbReference type="UniPathway" id="UPA00545">
    <property type="reaction ID" value="UER00823"/>
</dbReference>
<dbReference type="Pfam" id="PF01095">
    <property type="entry name" value="Pectinesterase"/>
    <property type="match status" value="4"/>
</dbReference>
<dbReference type="PANTHER" id="PTHR31321:SF58">
    <property type="entry name" value="METHYLESTERASE, PUTATIVE-RELATED"/>
    <property type="match status" value="1"/>
</dbReference>
<dbReference type="Gene3D" id="2.160.20.10">
    <property type="entry name" value="Single-stranded right-handed beta-helix, Pectin lyase-like"/>
    <property type="match status" value="5"/>
</dbReference>
<protein>
    <recommendedName>
        <fullName evidence="4">pectinesterase</fullName>
        <ecNumber evidence="4">3.1.1.11</ecNumber>
    </recommendedName>
</protein>
<feature type="chain" id="PRO_5014433800" description="pectinesterase" evidence="11">
    <location>
        <begin position="19"/>
        <end position="2414"/>
    </location>
</feature>
<feature type="domain" description="Pectinesterase catalytic" evidence="12">
    <location>
        <begin position="1560"/>
        <end position="1847"/>
    </location>
</feature>
<keyword evidence="8" id="KW-0063">Aspartyl esterase</keyword>
<accession>A0A2K1QIK6</accession>
<feature type="domain" description="Pectinesterase catalytic" evidence="12">
    <location>
        <begin position="67"/>
        <end position="312"/>
    </location>
</feature>
<dbReference type="GO" id="GO:0045490">
    <property type="term" value="P:pectin catabolic process"/>
    <property type="evidence" value="ECO:0007669"/>
    <property type="project" value="UniProtKB-UniPathway"/>
</dbReference>
<dbReference type="Proteomes" id="UP000243797">
    <property type="component" value="Unassembled WGS sequence"/>
</dbReference>
<evidence type="ECO:0000256" key="1">
    <source>
        <dbReference type="ARBA" id="ARBA00004613"/>
    </source>
</evidence>
<keyword evidence="5" id="KW-0964">Secreted</keyword>
<evidence type="ECO:0000256" key="2">
    <source>
        <dbReference type="ARBA" id="ARBA00005184"/>
    </source>
</evidence>
<feature type="compositionally biased region" description="Low complexity" evidence="10">
    <location>
        <begin position="797"/>
        <end position="818"/>
    </location>
</feature>
<dbReference type="InterPro" id="IPR011050">
    <property type="entry name" value="Pectin_lyase_fold/virulence"/>
</dbReference>
<evidence type="ECO:0000256" key="3">
    <source>
        <dbReference type="ARBA" id="ARBA00008891"/>
    </source>
</evidence>
<dbReference type="EC" id="3.1.1.11" evidence="4"/>
<comment type="similarity">
    <text evidence="3">Belongs to the pectinesterase family.</text>
</comment>
<feature type="region of interest" description="Disordered" evidence="10">
    <location>
        <begin position="1158"/>
        <end position="1185"/>
    </location>
</feature>
<dbReference type="InParanoid" id="A0A2K1QIK6"/>
<feature type="domain" description="Pectinesterase catalytic" evidence="12">
    <location>
        <begin position="839"/>
        <end position="1137"/>
    </location>
</feature>
<feature type="region of interest" description="Disordered" evidence="10">
    <location>
        <begin position="22"/>
        <end position="46"/>
    </location>
</feature>
<comment type="catalytic activity">
    <reaction evidence="9">
        <text>[(1-&gt;4)-alpha-D-galacturonosyl methyl ester](n) + n H2O = [(1-&gt;4)-alpha-D-galacturonosyl](n) + n methanol + n H(+)</text>
        <dbReference type="Rhea" id="RHEA:22380"/>
        <dbReference type="Rhea" id="RHEA-COMP:14570"/>
        <dbReference type="Rhea" id="RHEA-COMP:14573"/>
        <dbReference type="ChEBI" id="CHEBI:15377"/>
        <dbReference type="ChEBI" id="CHEBI:15378"/>
        <dbReference type="ChEBI" id="CHEBI:17790"/>
        <dbReference type="ChEBI" id="CHEBI:140522"/>
        <dbReference type="ChEBI" id="CHEBI:140523"/>
        <dbReference type="EC" id="3.1.1.11"/>
    </reaction>
</comment>
<keyword evidence="7" id="KW-0378">Hydrolase</keyword>
<comment type="subcellular location">
    <subcellularLocation>
        <location evidence="1">Secreted</location>
    </subcellularLocation>
</comment>
<evidence type="ECO:0000313" key="14">
    <source>
        <dbReference type="Proteomes" id="UP000243797"/>
    </source>
</evidence>
<dbReference type="GO" id="GO:0030599">
    <property type="term" value="F:pectinesterase activity"/>
    <property type="evidence" value="ECO:0007669"/>
    <property type="project" value="UniProtKB-EC"/>
</dbReference>
<dbReference type="SUPFAM" id="SSF51126">
    <property type="entry name" value="Pectin lyase-like"/>
    <property type="match status" value="5"/>
</dbReference>
<keyword evidence="6 11" id="KW-0732">Signal</keyword>
<dbReference type="STRING" id="2082308.A0A2K1QIK6"/>
<feature type="domain" description="Pectinesterase catalytic" evidence="12">
    <location>
        <begin position="1197"/>
        <end position="1480"/>
    </location>
</feature>
<dbReference type="InterPro" id="IPR012334">
    <property type="entry name" value="Pectin_lyas_fold"/>
</dbReference>
<evidence type="ECO:0000259" key="12">
    <source>
        <dbReference type="Pfam" id="PF01095"/>
    </source>
</evidence>
<organism evidence="13 14">
    <name type="scientific">Sphaceloma murrayae</name>
    <dbReference type="NCBI Taxonomy" id="2082308"/>
    <lineage>
        <taxon>Eukaryota</taxon>
        <taxon>Fungi</taxon>
        <taxon>Dikarya</taxon>
        <taxon>Ascomycota</taxon>
        <taxon>Pezizomycotina</taxon>
        <taxon>Dothideomycetes</taxon>
        <taxon>Dothideomycetidae</taxon>
        <taxon>Myriangiales</taxon>
        <taxon>Elsinoaceae</taxon>
        <taxon>Sphaceloma</taxon>
    </lineage>
</organism>
<name>A0A2K1QIK6_9PEZI</name>
<dbReference type="FunFam" id="2.160.20.10:FF:000014">
    <property type="entry name" value="Pectinesterase"/>
    <property type="match status" value="3"/>
</dbReference>
<evidence type="ECO:0000256" key="6">
    <source>
        <dbReference type="ARBA" id="ARBA00022729"/>
    </source>
</evidence>
<reference evidence="13 14" key="1">
    <citation type="submission" date="2017-06" db="EMBL/GenBank/DDBJ databases">
        <title>Draft genome sequence of a variant of Elsinoe murrayae.</title>
        <authorList>
            <person name="Cheng Q."/>
        </authorList>
    </citation>
    <scope>NUCLEOTIDE SEQUENCE [LARGE SCALE GENOMIC DNA]</scope>
    <source>
        <strain evidence="13 14">CQ-2017a</strain>
    </source>
</reference>
<evidence type="ECO:0000256" key="10">
    <source>
        <dbReference type="SAM" id="MobiDB-lite"/>
    </source>
</evidence>
<dbReference type="GO" id="GO:0042545">
    <property type="term" value="P:cell wall modification"/>
    <property type="evidence" value="ECO:0007669"/>
    <property type="project" value="InterPro"/>
</dbReference>
<dbReference type="InterPro" id="IPR000070">
    <property type="entry name" value="Pectinesterase_cat"/>
</dbReference>
<feature type="compositionally biased region" description="Low complexity" evidence="10">
    <location>
        <begin position="1158"/>
        <end position="1179"/>
    </location>
</feature>
<dbReference type="EMBL" id="NKHZ01000082">
    <property type="protein sequence ID" value="PNS14722.1"/>
    <property type="molecule type" value="Genomic_DNA"/>
</dbReference>
<evidence type="ECO:0000256" key="8">
    <source>
        <dbReference type="ARBA" id="ARBA00023085"/>
    </source>
</evidence>
<comment type="caution">
    <text evidence="13">The sequence shown here is derived from an EMBL/GenBank/DDBJ whole genome shotgun (WGS) entry which is preliminary data.</text>
</comment>
<sequence length="2414" mass="249075">MPVRFLAALAALASIAASQTSSSSTTSTTTTSTTATPSSTPTTTSLISTSTAVQGATAITVSSGGSVNAAIVAAQNSGIASVIVQAGTYTEALTIQGTQTVTIAGPSGTGYAANQVVIQASAPTTGVVSFNTQRSKGVTFKNVNITNLAGTGNVKAPAVNMYGSNMAFYDCALVSAGAGVYTASFGTTLIANSYIEGYDKLFYNYLTAYVYGSTIVPTASSASIFYGQGYLSSGIWYNASLVVDSSTVTTKPGLTNSYVYLAQPNGNYTQAVYRGTNLGSLIAPAALRAGVCSYVTLYGEFQNTGAGAMSASNSASRAAVCDLALTSTQVSTVTIDQLFGRAFPGYSSFDTTWIDSAVLKAIAHSDDAQVAAAPASSSTTSSTSIVSTTSSAVASSSVSSTTSTSVFSASSTSTTSAASTSSTSGSAASSSLTTSSGATTSDQGTFTTTSVSTTSSLSASSSASTTLAPSQAAVTVALDGSAQYTDINAAVSFAQNNAIPSVVVQAGTYSPITVTGTQTITVVGPTATAVSDNQVVVLGSGANPALSIGSSSTKGSTFRFLNFTNPSTSNVASAVSARGVNLGLYNCALISGAQAVYSASYGITIIADSYIEGTDKLFYNYPTVYLYRSTVVPTASGASILYSKGASIGGQWYNATLVVDSSAVSQKPGSSASGVWLATPNGLNNYTTAVYRNTSLANLIAAGGVYSTTCSVIATYGEFQTSGPGSYSLNSAARAANCDRLLSSDQVSLYTVDRIFANAFAGFSNADTAWIDQSVLSAINTGAAAQLAVAGGSAGSTTSTSSTSSSSTSASLTSSTTSEGMVSPTASPCTAIAPGATLVVSKNATDCQYSNVTAAVAALPNDSKPYTISIQAGVYTEQISITRNGKVTLIGETPFVNDYTQNKVTIQFSRGVLTSAGQNELTPVIYSKKSNDNSGLALYNINFVNSYPQTANTAALAADFYGANMAAYGCSFVGYQDTLLANKGTQVFSNSYIEGSVDFIWGFSTAYFHQCYVASNTKGACIAAQSRPAGTVSGYVFDSCYVTYTSAYGTSTGTTYLGRPYNNLSTVVYMNSFIDSHINSAGWSIWSTSSPQTDGVTFGEYNNTGPGSWQEGSARASFATNLTAAQASQYTLAKWIADTSFIDQTAYNYQPSYSWNTTSTSGSTTTSPTGAPKSTTTATVNAHPDSGTVPPQFAVLVSSGGSINGSFSNITAALASLPSDNTNQTIFIYPGTYTEQVPSISRTGAVRLIGYTTAQPGKSYQDNQVTISFARGLSVSPLPVGHSNAETAVVATASNRISFYNINMVNTDNLNGLEASYVTLAASIYGNDIGFYACSFNGWQDTLLTGATNGYQYYESCYIGGAIDFIWGYSKAYFKGCTIGAKRAKSAITAHSRSSLTAVGGYIFDQCLFTAGPDNTADLAGSVYLGRPYSQYALVVVKNSYLDSSINPSGWKIWSATDPRTDHITFAEYNNVGPGNWENNVAARQAFQNATLLTSDTYSLTSVMDSTSWIDMTYWSSIVTPQPTVKNTTTPTNTTVSGNSNYNGTVPPAGALLVSKSPIEGKTVYNTIQAAIDAGPTVSKTNATIFIYPGVYEEKLIVNKSGSTIFMGYSSDTDDYSKNQVTIQQSFGVDTQGTGSNVDAATVYATGNYFYAYNVNFRNNNGTQQNIASLGFAVKSSKYAFLHGCQVYGNQDTLYINGYFFAFKSYIEGNVDFIFGSGSGYFLNSTISPNEDGVAITADKRTTNTTQAGLVFDQSSIVPAAGQSGFTNVSLGRPWNNNARVLYTNCYLDAMIGSAGWTQWSKSAPQTDGVVFAEYHNFGPGSNICKRAAFSSQLSDADAATYQLASFFPTISWIDFSVVDVQPFTAGMGAVPASCASTTSSTTMVSSTISSTTSMTSTSLITVFTTKTFTQKQTATVIQTNPDVTITSTATVTEDRGTTVTPAPVLKTSTIKSTAFETVTSVQAGKTTTVKSTETMTATVTAAGKASTVEVDMTEIQTKTVAGQSTTVRTTETLTSTFTTTAKAVTSTETQIAVQTTTVKGKDSTVQSTITDVRTISAAPSTATVKTTVTSSFTITSQPAAVTISSNNGGTITSYRTSAAKAVTVTSITTLPGSTVTKTTSGKASTITVFMTTLKTATKATTITAPCTPAARLFRRGLAARAAGTITSTLSVTVTSVVATSTSAVKGATITTAVTSTNTVSPTVTLKAATSTVVSTQITTSTSTVIESAAFVTITSLKQVTATSTVSVPGTTTTTTAVVTSVMTESLPGTTVTSTAFKTNSITITAPASTITRSATSTSLVTESVAGSTVYSVRTVSATSTISASPVTITSAKVVSSTTTLTLPRQTTTSVYSSDVTVYSTTKIPASTATVVKTSSQKATTQVVTITPAPVTKTSTVKQSTTVTNTVTKAAKNC</sequence>
<dbReference type="PANTHER" id="PTHR31321">
    <property type="entry name" value="ACYL-COA THIOESTER HYDROLASE YBHC-RELATED"/>
    <property type="match status" value="1"/>
</dbReference>
<evidence type="ECO:0000313" key="13">
    <source>
        <dbReference type="EMBL" id="PNS14722.1"/>
    </source>
</evidence>
<proteinExistence type="inferred from homology"/>